<dbReference type="RefSeq" id="WP_136380262.1">
    <property type="nucleotide sequence ID" value="NZ_SLUB01000026.1"/>
</dbReference>
<sequence>MEKLMLLSHINLLDELPEEELKKIDEVTVTAPIKKGTIILSPTQHMRSLFFLKKGQVRLYRISSTGKEFTVDLLSEGNIFGETSSFSLTEYNIYAETMIDSLVCTLTKDRFEELLRQNPDISLKLITILTSKLKEVYQITESIAYKDVKHRILLLFMQLSNRFGVRSGDWQTVEVKITQHDIASMIGSSRETVSLLLGELEREQVIKRKPLKINIVLAKKVYGVEGGVINPYYHCHVYKGKGLEHTIRSTVV</sequence>
<dbReference type="PANTHER" id="PTHR24567">
    <property type="entry name" value="CRP FAMILY TRANSCRIPTIONAL REGULATORY PROTEIN"/>
    <property type="match status" value="1"/>
</dbReference>
<dbReference type="SMART" id="SM00100">
    <property type="entry name" value="cNMP"/>
    <property type="match status" value="1"/>
</dbReference>
<name>A0A4S3PPV2_9BACI</name>
<dbReference type="SUPFAM" id="SSF51206">
    <property type="entry name" value="cAMP-binding domain-like"/>
    <property type="match status" value="1"/>
</dbReference>
<comment type="caution">
    <text evidence="7">The sequence shown here is derived from an EMBL/GenBank/DDBJ whole genome shotgun (WGS) entry which is preliminary data.</text>
</comment>
<dbReference type="Gene3D" id="2.60.120.10">
    <property type="entry name" value="Jelly Rolls"/>
    <property type="match status" value="1"/>
</dbReference>
<evidence type="ECO:0000256" key="3">
    <source>
        <dbReference type="ARBA" id="ARBA00023159"/>
    </source>
</evidence>
<dbReference type="PROSITE" id="PS50042">
    <property type="entry name" value="CNMP_BINDING_3"/>
    <property type="match status" value="1"/>
</dbReference>
<evidence type="ECO:0000313" key="8">
    <source>
        <dbReference type="Proteomes" id="UP000306477"/>
    </source>
</evidence>
<dbReference type="GO" id="GO:0005829">
    <property type="term" value="C:cytosol"/>
    <property type="evidence" value="ECO:0007669"/>
    <property type="project" value="TreeGrafter"/>
</dbReference>
<reference evidence="7 8" key="1">
    <citation type="journal article" date="2019" name="Indoor Air">
        <title>Impacts of indoor surface finishes on bacterial viability.</title>
        <authorList>
            <person name="Hu J."/>
            <person name="Maamar S.B."/>
            <person name="Glawe A.J."/>
            <person name="Gottel N."/>
            <person name="Gilbert J.A."/>
            <person name="Hartmann E.M."/>
        </authorList>
    </citation>
    <scope>NUCLEOTIDE SEQUENCE [LARGE SCALE GENOMIC DNA]</scope>
    <source>
        <strain evidence="7 8">AF060A6</strain>
    </source>
</reference>
<dbReference type="PROSITE" id="PS51063">
    <property type="entry name" value="HTH_CRP_2"/>
    <property type="match status" value="1"/>
</dbReference>
<dbReference type="InterPro" id="IPR036390">
    <property type="entry name" value="WH_DNA-bd_sf"/>
</dbReference>
<keyword evidence="4" id="KW-0804">Transcription</keyword>
<evidence type="ECO:0000256" key="4">
    <source>
        <dbReference type="ARBA" id="ARBA00023163"/>
    </source>
</evidence>
<accession>A0A4S3PPV2</accession>
<evidence type="ECO:0000256" key="1">
    <source>
        <dbReference type="ARBA" id="ARBA00023015"/>
    </source>
</evidence>
<feature type="domain" description="HTH crp-type" evidence="6">
    <location>
        <begin position="146"/>
        <end position="220"/>
    </location>
</feature>
<dbReference type="SMART" id="SM00419">
    <property type="entry name" value="HTH_CRP"/>
    <property type="match status" value="1"/>
</dbReference>
<evidence type="ECO:0000259" key="5">
    <source>
        <dbReference type="PROSITE" id="PS50042"/>
    </source>
</evidence>
<dbReference type="AlphaFoldDB" id="A0A4S3PPV2"/>
<dbReference type="InterPro" id="IPR012318">
    <property type="entry name" value="HTH_CRP"/>
</dbReference>
<gene>
    <name evidence="7" type="ORF">E1I69_14300</name>
</gene>
<protein>
    <submittedName>
        <fullName evidence="7">Crp/Fnr family transcriptional regulator</fullName>
    </submittedName>
</protein>
<dbReference type="EMBL" id="SLUB01000026">
    <property type="protein sequence ID" value="THE11619.1"/>
    <property type="molecule type" value="Genomic_DNA"/>
</dbReference>
<organism evidence="7 8">
    <name type="scientific">Bacillus timonensis</name>
    <dbReference type="NCBI Taxonomy" id="1033734"/>
    <lineage>
        <taxon>Bacteria</taxon>
        <taxon>Bacillati</taxon>
        <taxon>Bacillota</taxon>
        <taxon>Bacilli</taxon>
        <taxon>Bacillales</taxon>
        <taxon>Bacillaceae</taxon>
        <taxon>Bacillus</taxon>
    </lineage>
</organism>
<dbReference type="InterPro" id="IPR014710">
    <property type="entry name" value="RmlC-like_jellyroll"/>
</dbReference>
<dbReference type="PRINTS" id="PR00034">
    <property type="entry name" value="HTHCRP"/>
</dbReference>
<dbReference type="InterPro" id="IPR036388">
    <property type="entry name" value="WH-like_DNA-bd_sf"/>
</dbReference>
<dbReference type="Proteomes" id="UP000306477">
    <property type="component" value="Unassembled WGS sequence"/>
</dbReference>
<dbReference type="InterPro" id="IPR000595">
    <property type="entry name" value="cNMP-bd_dom"/>
</dbReference>
<dbReference type="OrthoDB" id="9812325at2"/>
<keyword evidence="2" id="KW-0238">DNA-binding</keyword>
<dbReference type="GO" id="GO:0003677">
    <property type="term" value="F:DNA binding"/>
    <property type="evidence" value="ECO:0007669"/>
    <property type="project" value="UniProtKB-KW"/>
</dbReference>
<evidence type="ECO:0000313" key="7">
    <source>
        <dbReference type="EMBL" id="THE11619.1"/>
    </source>
</evidence>
<dbReference type="PANTHER" id="PTHR24567:SF26">
    <property type="entry name" value="REGULATORY PROTEIN YEIL"/>
    <property type="match status" value="1"/>
</dbReference>
<keyword evidence="1" id="KW-0805">Transcription regulation</keyword>
<dbReference type="Pfam" id="PF13545">
    <property type="entry name" value="HTH_Crp_2"/>
    <property type="match status" value="1"/>
</dbReference>
<dbReference type="Pfam" id="PF00027">
    <property type="entry name" value="cNMP_binding"/>
    <property type="match status" value="1"/>
</dbReference>
<dbReference type="Gene3D" id="1.10.10.10">
    <property type="entry name" value="Winged helix-like DNA-binding domain superfamily/Winged helix DNA-binding domain"/>
    <property type="match status" value="1"/>
</dbReference>
<dbReference type="SUPFAM" id="SSF46785">
    <property type="entry name" value="Winged helix' DNA-binding domain"/>
    <property type="match status" value="1"/>
</dbReference>
<dbReference type="InterPro" id="IPR050397">
    <property type="entry name" value="Env_Response_Regulators"/>
</dbReference>
<dbReference type="InterPro" id="IPR018490">
    <property type="entry name" value="cNMP-bd_dom_sf"/>
</dbReference>
<feature type="domain" description="Cyclic nucleotide-binding" evidence="5">
    <location>
        <begin position="12"/>
        <end position="132"/>
    </location>
</feature>
<evidence type="ECO:0000259" key="6">
    <source>
        <dbReference type="PROSITE" id="PS51063"/>
    </source>
</evidence>
<dbReference type="GO" id="GO:0003700">
    <property type="term" value="F:DNA-binding transcription factor activity"/>
    <property type="evidence" value="ECO:0007669"/>
    <property type="project" value="TreeGrafter"/>
</dbReference>
<keyword evidence="8" id="KW-1185">Reference proteome</keyword>
<proteinExistence type="predicted"/>
<dbReference type="CDD" id="cd00038">
    <property type="entry name" value="CAP_ED"/>
    <property type="match status" value="1"/>
</dbReference>
<keyword evidence="3" id="KW-0010">Activator</keyword>
<evidence type="ECO:0000256" key="2">
    <source>
        <dbReference type="ARBA" id="ARBA00023125"/>
    </source>
</evidence>